<dbReference type="Proteomes" id="UP000254866">
    <property type="component" value="Unassembled WGS sequence"/>
</dbReference>
<dbReference type="Pfam" id="PF13302">
    <property type="entry name" value="Acetyltransf_3"/>
    <property type="match status" value="1"/>
</dbReference>
<gene>
    <name evidence="2" type="ORF">BP5553_05841</name>
</gene>
<dbReference type="PANTHER" id="PTHR43792">
    <property type="entry name" value="GNAT FAMILY, PUTATIVE (AFU_ORTHOLOGUE AFUA_3G00765)-RELATED-RELATED"/>
    <property type="match status" value="1"/>
</dbReference>
<dbReference type="OrthoDB" id="4072826at2759"/>
<dbReference type="Gene3D" id="3.40.630.30">
    <property type="match status" value="1"/>
</dbReference>
<sequence>MAAVAKYKKELENFASRKAPSHPIFTPLPSLLQQSTMGAHVVEPSRLWLEPLNSEEHFEDYYAIQSHPLAMFWSSQTVHTTREQSLAQMESMRPSVDKPWNERWAIMLRPMATEAASPNEENGAVKKPKPKMIGFLGIVRQDEIGYKLHPDFWGNGYMSEALALFIDLFWKWDAMKSSTRLIAAADSENKGSLRVLEKAGFIKDRYEKEFYERAIDQGKGGKKRDLQFFYLDRPQRNDGTSN</sequence>
<dbReference type="SUPFAM" id="SSF55729">
    <property type="entry name" value="Acyl-CoA N-acyltransferases (Nat)"/>
    <property type="match status" value="1"/>
</dbReference>
<name>A0A370TLU7_9HELO</name>
<dbReference type="EMBL" id="NPIC01000004">
    <property type="protein sequence ID" value="RDL36489.1"/>
    <property type="molecule type" value="Genomic_DNA"/>
</dbReference>
<protein>
    <recommendedName>
        <fullName evidence="1">N-acetyltransferase domain-containing protein</fullName>
    </recommendedName>
</protein>
<dbReference type="GeneID" id="43598690"/>
<dbReference type="AlphaFoldDB" id="A0A370TLU7"/>
<feature type="domain" description="N-acetyltransferase" evidence="1">
    <location>
        <begin position="76"/>
        <end position="222"/>
    </location>
</feature>
<accession>A0A370TLU7</accession>
<comment type="caution">
    <text evidence="2">The sequence shown here is derived from an EMBL/GenBank/DDBJ whole genome shotgun (WGS) entry which is preliminary data.</text>
</comment>
<dbReference type="PANTHER" id="PTHR43792:SF1">
    <property type="entry name" value="N-ACETYLTRANSFERASE DOMAIN-CONTAINING PROTEIN"/>
    <property type="match status" value="1"/>
</dbReference>
<dbReference type="InterPro" id="IPR016181">
    <property type="entry name" value="Acyl_CoA_acyltransferase"/>
</dbReference>
<evidence type="ECO:0000313" key="3">
    <source>
        <dbReference type="Proteomes" id="UP000254866"/>
    </source>
</evidence>
<organism evidence="2 3">
    <name type="scientific">Venustampulla echinocandica</name>
    <dbReference type="NCBI Taxonomy" id="2656787"/>
    <lineage>
        <taxon>Eukaryota</taxon>
        <taxon>Fungi</taxon>
        <taxon>Dikarya</taxon>
        <taxon>Ascomycota</taxon>
        <taxon>Pezizomycotina</taxon>
        <taxon>Leotiomycetes</taxon>
        <taxon>Helotiales</taxon>
        <taxon>Pleuroascaceae</taxon>
        <taxon>Venustampulla</taxon>
    </lineage>
</organism>
<dbReference type="PROSITE" id="PS51186">
    <property type="entry name" value="GNAT"/>
    <property type="match status" value="1"/>
</dbReference>
<keyword evidence="3" id="KW-1185">Reference proteome</keyword>
<dbReference type="InterPro" id="IPR000182">
    <property type="entry name" value="GNAT_dom"/>
</dbReference>
<dbReference type="RefSeq" id="XP_031869145.1">
    <property type="nucleotide sequence ID" value="XM_032014464.1"/>
</dbReference>
<reference evidence="2 3" key="1">
    <citation type="journal article" date="2018" name="IMA Fungus">
        <title>IMA Genome-F 9: Draft genome sequence of Annulohypoxylon stygium, Aspergillus mulundensis, Berkeleyomyces basicola (syn. Thielaviopsis basicola), Ceratocystis smalleyi, two Cercospora beticola strains, Coleophoma cylindrospora, Fusarium fracticaudum, Phialophora cf. hyalina, and Morchella septimelata.</title>
        <authorList>
            <person name="Wingfield B.D."/>
            <person name="Bills G.F."/>
            <person name="Dong Y."/>
            <person name="Huang W."/>
            <person name="Nel W.J."/>
            <person name="Swalarsk-Parry B.S."/>
            <person name="Vaghefi N."/>
            <person name="Wilken P.M."/>
            <person name="An Z."/>
            <person name="de Beer Z.W."/>
            <person name="De Vos L."/>
            <person name="Chen L."/>
            <person name="Duong T.A."/>
            <person name="Gao Y."/>
            <person name="Hammerbacher A."/>
            <person name="Kikkert J.R."/>
            <person name="Li Y."/>
            <person name="Li H."/>
            <person name="Li K."/>
            <person name="Li Q."/>
            <person name="Liu X."/>
            <person name="Ma X."/>
            <person name="Naidoo K."/>
            <person name="Pethybridge S.J."/>
            <person name="Sun J."/>
            <person name="Steenkamp E.T."/>
            <person name="van der Nest M.A."/>
            <person name="van Wyk S."/>
            <person name="Wingfield M.J."/>
            <person name="Xiong C."/>
            <person name="Yue Q."/>
            <person name="Zhang X."/>
        </authorList>
    </citation>
    <scope>NUCLEOTIDE SEQUENCE [LARGE SCALE GENOMIC DNA]</scope>
    <source>
        <strain evidence="2 3">BP 5553</strain>
    </source>
</reference>
<evidence type="ECO:0000313" key="2">
    <source>
        <dbReference type="EMBL" id="RDL36489.1"/>
    </source>
</evidence>
<dbReference type="InterPro" id="IPR051531">
    <property type="entry name" value="N-acetyltransferase"/>
</dbReference>
<proteinExistence type="predicted"/>
<evidence type="ECO:0000259" key="1">
    <source>
        <dbReference type="PROSITE" id="PS51186"/>
    </source>
</evidence>
<dbReference type="GO" id="GO:0016747">
    <property type="term" value="F:acyltransferase activity, transferring groups other than amino-acyl groups"/>
    <property type="evidence" value="ECO:0007669"/>
    <property type="project" value="InterPro"/>
</dbReference>